<dbReference type="Pfam" id="PF13901">
    <property type="entry name" value="RH_dom"/>
    <property type="match status" value="1"/>
</dbReference>
<dbReference type="GO" id="GO:0016020">
    <property type="term" value="C:membrane"/>
    <property type="evidence" value="ECO:0007669"/>
    <property type="project" value="UniProtKB-ARBA"/>
</dbReference>
<evidence type="ECO:0000313" key="8">
    <source>
        <dbReference type="Proteomes" id="UP001180020"/>
    </source>
</evidence>
<dbReference type="Proteomes" id="UP001180020">
    <property type="component" value="Unassembled WGS sequence"/>
</dbReference>
<name>A0AAV9DBS1_ACOCL</name>
<dbReference type="SUPFAM" id="SSF64268">
    <property type="entry name" value="PX domain"/>
    <property type="match status" value="1"/>
</dbReference>
<evidence type="ECO:0000256" key="1">
    <source>
        <dbReference type="ARBA" id="ARBA00022723"/>
    </source>
</evidence>
<feature type="region of interest" description="Disordered" evidence="5">
    <location>
        <begin position="1"/>
        <end position="26"/>
    </location>
</feature>
<dbReference type="EMBL" id="JAUJYO010000014">
    <property type="protein sequence ID" value="KAK1298455.1"/>
    <property type="molecule type" value="Genomic_DNA"/>
</dbReference>
<feature type="compositionally biased region" description="Polar residues" evidence="5">
    <location>
        <begin position="422"/>
        <end position="434"/>
    </location>
</feature>
<feature type="region of interest" description="Disordered" evidence="5">
    <location>
        <begin position="400"/>
        <end position="434"/>
    </location>
</feature>
<dbReference type="GO" id="GO:0035091">
    <property type="term" value="F:phosphatidylinositol binding"/>
    <property type="evidence" value="ECO:0007669"/>
    <property type="project" value="InterPro"/>
</dbReference>
<keyword evidence="3" id="KW-0863">Zinc-finger</keyword>
<evidence type="ECO:0000256" key="2">
    <source>
        <dbReference type="ARBA" id="ARBA00022737"/>
    </source>
</evidence>
<sequence length="941" mass="103287">MEGLDPFEGSDGGDASPSSTGYSSCEGSEFERYCSANSALGTASVCSSLGNHSDFFDAEFGSFKSPALLDDRAIGALRGKFKMGKGPAPSSSAVRDEKRIEGWVSDVNSSGERSHFSRSGVDCETGLTSCEPSEGGDSTDYDSDRSGSSNGKSLKYAREAKPDNGNPLLINSSVAFGSDDWDEFERGESGNEFALSWLGRQETEKGFPTMLECQKEAEQEGIVGEVTIATCQEEIVRESVKSSSVENTLIAVSDLDAQKRLAEVRVMGNSSPAEDLLNVEDFISEEELHCLYGEEVRDLYPLGKSKLILGLLSDGKVQPTSVETSRGKGVVETMENDLLPMAGSFRDLGLKAVVGKGLMPDKISEGFVEPEKAEKVVMDDSYDEMVMEMEEILFDSMEPHGSGISHGGRGHRAHTSHHSRDGSSTASTSAMDDRLSQTQSSLTIDWIEVVGAKQKKGDVSFGERLVGVKEYTVYKIRVWSGKNQWEVERRYREFDTLHRRLKDFFADHGLDLPSPWASVDRESRKIFGNVSPTVISERSTLIQECLQSILHSVFPFGLPSPLVWFLSPPKTLGDHANSKVLAPRSKQMLASVEKSTSSIHEGPLTQDVPVLGKTIQLLVDIRPYKSTKQLLETQYYRCAGCHKNLDAGMTLMQEFVHSFGWGKPRLCEYTGQLFCASCHTNDTAVLPAGVLHLWDFSLHPVSQLAKAYLESIYEQPMLCVSAVNPFLFSRVPALQHIMGIRKKIGAMLPYVRCPYRRSIQNGLGSRRYLLENNDFFALKDLVDLSKGAFAGLPIMIENIASTILEHITQQCLVCYDSGIPCSARQACEDPSSLIFPFQQEDEVVRCRSCNSVFHELCFGKFGGCPCSKPSSVTARAGPTETVTHGSYEAANGNLDSSISKSNSKSTVGFFSDLFTKSVMQDKIWKPKNRKPVILMGSLPST</sequence>
<dbReference type="PANTHER" id="PTHR12326:SF3">
    <property type="entry name" value="DIFFERENTIALLY EXPRESSED IN FDCP 8 HOMOLOG"/>
    <property type="match status" value="1"/>
</dbReference>
<evidence type="ECO:0000256" key="4">
    <source>
        <dbReference type="ARBA" id="ARBA00022833"/>
    </source>
</evidence>
<comment type="caution">
    <text evidence="7">The sequence shown here is derived from an EMBL/GenBank/DDBJ whole genome shotgun (WGS) entry which is preliminary data.</text>
</comment>
<dbReference type="PANTHER" id="PTHR12326">
    <property type="entry name" value="PLECKSTRIN HOMOLOGY DOMAIN CONTAINING PROTEIN"/>
    <property type="match status" value="1"/>
</dbReference>
<dbReference type="InterPro" id="IPR036871">
    <property type="entry name" value="PX_dom_sf"/>
</dbReference>
<accession>A0AAV9DBS1</accession>
<dbReference type="AlphaFoldDB" id="A0AAV9DBS1"/>
<reference evidence="7" key="2">
    <citation type="submission" date="2023-06" db="EMBL/GenBank/DDBJ databases">
        <authorList>
            <person name="Ma L."/>
            <person name="Liu K.-W."/>
            <person name="Li Z."/>
            <person name="Hsiao Y.-Y."/>
            <person name="Qi Y."/>
            <person name="Fu T."/>
            <person name="Tang G."/>
            <person name="Zhang D."/>
            <person name="Sun W.-H."/>
            <person name="Liu D.-K."/>
            <person name="Li Y."/>
            <person name="Chen G.-Z."/>
            <person name="Liu X.-D."/>
            <person name="Liao X.-Y."/>
            <person name="Jiang Y.-T."/>
            <person name="Yu X."/>
            <person name="Hao Y."/>
            <person name="Huang J."/>
            <person name="Zhao X.-W."/>
            <person name="Ke S."/>
            <person name="Chen Y.-Y."/>
            <person name="Wu W.-L."/>
            <person name="Hsu J.-L."/>
            <person name="Lin Y.-F."/>
            <person name="Huang M.-D."/>
            <person name="Li C.-Y."/>
            <person name="Huang L."/>
            <person name="Wang Z.-W."/>
            <person name="Zhao X."/>
            <person name="Zhong W.-Y."/>
            <person name="Peng D.-H."/>
            <person name="Ahmad S."/>
            <person name="Lan S."/>
            <person name="Zhang J.-S."/>
            <person name="Tsai W.-C."/>
            <person name="Van De Peer Y."/>
            <person name="Liu Z.-J."/>
        </authorList>
    </citation>
    <scope>NUCLEOTIDE SEQUENCE</scope>
    <source>
        <strain evidence="7">CP</strain>
        <tissue evidence="7">Leaves</tissue>
    </source>
</reference>
<dbReference type="SMART" id="SM01175">
    <property type="entry name" value="DUF4206"/>
    <property type="match status" value="1"/>
</dbReference>
<gene>
    <name evidence="7" type="ORF">QJS10_CPB14g00092</name>
</gene>
<evidence type="ECO:0000256" key="5">
    <source>
        <dbReference type="SAM" id="MobiDB-lite"/>
    </source>
</evidence>
<feature type="domain" description="PX" evidence="6">
    <location>
        <begin position="452"/>
        <end position="572"/>
    </location>
</feature>
<dbReference type="Gene3D" id="3.30.1520.10">
    <property type="entry name" value="Phox-like domain"/>
    <property type="match status" value="1"/>
</dbReference>
<dbReference type="InterPro" id="IPR051366">
    <property type="entry name" value="DEF8"/>
</dbReference>
<feature type="compositionally biased region" description="Polar residues" evidence="5">
    <location>
        <begin position="16"/>
        <end position="26"/>
    </location>
</feature>
<dbReference type="InterPro" id="IPR025258">
    <property type="entry name" value="RH_dom"/>
</dbReference>
<evidence type="ECO:0000259" key="6">
    <source>
        <dbReference type="PROSITE" id="PS50195"/>
    </source>
</evidence>
<keyword evidence="1" id="KW-0479">Metal-binding</keyword>
<keyword evidence="8" id="KW-1185">Reference proteome</keyword>
<organism evidence="7 8">
    <name type="scientific">Acorus calamus</name>
    <name type="common">Sweet flag</name>
    <dbReference type="NCBI Taxonomy" id="4465"/>
    <lineage>
        <taxon>Eukaryota</taxon>
        <taxon>Viridiplantae</taxon>
        <taxon>Streptophyta</taxon>
        <taxon>Embryophyta</taxon>
        <taxon>Tracheophyta</taxon>
        <taxon>Spermatophyta</taxon>
        <taxon>Magnoliopsida</taxon>
        <taxon>Liliopsida</taxon>
        <taxon>Acoraceae</taxon>
        <taxon>Acorus</taxon>
    </lineage>
</organism>
<dbReference type="CDD" id="cd06093">
    <property type="entry name" value="PX_domain"/>
    <property type="match status" value="1"/>
</dbReference>
<evidence type="ECO:0000313" key="7">
    <source>
        <dbReference type="EMBL" id="KAK1298455.1"/>
    </source>
</evidence>
<evidence type="ECO:0000256" key="3">
    <source>
        <dbReference type="ARBA" id="ARBA00022771"/>
    </source>
</evidence>
<dbReference type="PROSITE" id="PS50195">
    <property type="entry name" value="PX"/>
    <property type="match status" value="1"/>
</dbReference>
<feature type="compositionally biased region" description="Basic residues" evidence="5">
    <location>
        <begin position="408"/>
        <end position="417"/>
    </location>
</feature>
<dbReference type="GO" id="GO:0005768">
    <property type="term" value="C:endosome"/>
    <property type="evidence" value="ECO:0007669"/>
    <property type="project" value="UniProtKB-ARBA"/>
</dbReference>
<dbReference type="GO" id="GO:0008270">
    <property type="term" value="F:zinc ion binding"/>
    <property type="evidence" value="ECO:0007669"/>
    <property type="project" value="UniProtKB-KW"/>
</dbReference>
<keyword evidence="2" id="KW-0677">Repeat</keyword>
<reference evidence="7" key="1">
    <citation type="journal article" date="2023" name="Nat. Commun.">
        <title>Diploid and tetraploid genomes of Acorus and the evolution of monocots.</title>
        <authorList>
            <person name="Ma L."/>
            <person name="Liu K.W."/>
            <person name="Li Z."/>
            <person name="Hsiao Y.Y."/>
            <person name="Qi Y."/>
            <person name="Fu T."/>
            <person name="Tang G.D."/>
            <person name="Zhang D."/>
            <person name="Sun W.H."/>
            <person name="Liu D.K."/>
            <person name="Li Y."/>
            <person name="Chen G.Z."/>
            <person name="Liu X.D."/>
            <person name="Liao X.Y."/>
            <person name="Jiang Y.T."/>
            <person name="Yu X."/>
            <person name="Hao Y."/>
            <person name="Huang J."/>
            <person name="Zhao X.W."/>
            <person name="Ke S."/>
            <person name="Chen Y.Y."/>
            <person name="Wu W.L."/>
            <person name="Hsu J.L."/>
            <person name="Lin Y.F."/>
            <person name="Huang M.D."/>
            <person name="Li C.Y."/>
            <person name="Huang L."/>
            <person name="Wang Z.W."/>
            <person name="Zhao X."/>
            <person name="Zhong W.Y."/>
            <person name="Peng D.H."/>
            <person name="Ahmad S."/>
            <person name="Lan S."/>
            <person name="Zhang J.S."/>
            <person name="Tsai W.C."/>
            <person name="Van de Peer Y."/>
            <person name="Liu Z.J."/>
        </authorList>
    </citation>
    <scope>NUCLEOTIDE SEQUENCE</scope>
    <source>
        <strain evidence="7">CP</strain>
    </source>
</reference>
<dbReference type="Pfam" id="PF00787">
    <property type="entry name" value="PX"/>
    <property type="match status" value="1"/>
</dbReference>
<protein>
    <recommendedName>
        <fullName evidence="6">PX domain-containing protein</fullName>
    </recommendedName>
</protein>
<feature type="region of interest" description="Disordered" evidence="5">
    <location>
        <begin position="108"/>
        <end position="164"/>
    </location>
</feature>
<proteinExistence type="predicted"/>
<keyword evidence="4" id="KW-0862">Zinc</keyword>
<dbReference type="InterPro" id="IPR001683">
    <property type="entry name" value="PX_dom"/>
</dbReference>